<dbReference type="Pfam" id="PF02687">
    <property type="entry name" value="FtsX"/>
    <property type="match status" value="1"/>
</dbReference>
<dbReference type="EMBL" id="FOHK01000002">
    <property type="protein sequence ID" value="SES77698.1"/>
    <property type="molecule type" value="Genomic_DNA"/>
</dbReference>
<dbReference type="AlphaFoldDB" id="A0A1H9Z8C2"/>
<dbReference type="Pfam" id="PF12704">
    <property type="entry name" value="MacB_PCD"/>
    <property type="match status" value="1"/>
</dbReference>
<evidence type="ECO:0000256" key="6">
    <source>
        <dbReference type="ARBA" id="ARBA00023136"/>
    </source>
</evidence>
<dbReference type="InterPro" id="IPR003838">
    <property type="entry name" value="ABC3_permease_C"/>
</dbReference>
<gene>
    <name evidence="10" type="ORF">SAMN05660429_00357</name>
</gene>
<feature type="domain" description="MacB-like periplasmic core" evidence="9">
    <location>
        <begin position="22"/>
        <end position="234"/>
    </location>
</feature>
<accession>A0A1H9Z8C2</accession>
<evidence type="ECO:0000259" key="9">
    <source>
        <dbReference type="Pfam" id="PF12704"/>
    </source>
</evidence>
<evidence type="ECO:0000256" key="7">
    <source>
        <dbReference type="SAM" id="Phobius"/>
    </source>
</evidence>
<evidence type="ECO:0000313" key="10">
    <source>
        <dbReference type="EMBL" id="SES77698.1"/>
    </source>
</evidence>
<dbReference type="GO" id="GO:0044874">
    <property type="term" value="P:lipoprotein localization to outer membrane"/>
    <property type="evidence" value="ECO:0007669"/>
    <property type="project" value="TreeGrafter"/>
</dbReference>
<comment type="similarity">
    <text evidence="2">Belongs to the ABC-4 integral membrane protein family. LolC/E subfamily.</text>
</comment>
<feature type="domain" description="ABC3 transporter permease C-terminal" evidence="8">
    <location>
        <begin position="273"/>
        <end position="402"/>
    </location>
</feature>
<reference evidence="10 11" key="1">
    <citation type="submission" date="2016-10" db="EMBL/GenBank/DDBJ databases">
        <authorList>
            <person name="de Groot N.N."/>
        </authorList>
    </citation>
    <scope>NUCLEOTIDE SEQUENCE [LARGE SCALE GENOMIC DNA]</scope>
    <source>
        <strain evidence="10 11">DSM 19706</strain>
    </source>
</reference>
<evidence type="ECO:0000256" key="3">
    <source>
        <dbReference type="ARBA" id="ARBA00022475"/>
    </source>
</evidence>
<evidence type="ECO:0000256" key="2">
    <source>
        <dbReference type="ARBA" id="ARBA00005236"/>
    </source>
</evidence>
<keyword evidence="4 7" id="KW-0812">Transmembrane</keyword>
<feature type="transmembrane region" description="Helical" evidence="7">
    <location>
        <begin position="266"/>
        <end position="287"/>
    </location>
</feature>
<feature type="transmembrane region" description="Helical" evidence="7">
    <location>
        <begin position="378"/>
        <end position="398"/>
    </location>
</feature>
<evidence type="ECO:0000313" key="11">
    <source>
        <dbReference type="Proteomes" id="UP000199308"/>
    </source>
</evidence>
<keyword evidence="11" id="KW-1185">Reference proteome</keyword>
<dbReference type="STRING" id="349064.SAMN05660429_00357"/>
<keyword evidence="3" id="KW-1003">Cell membrane</keyword>
<dbReference type="GO" id="GO:0098797">
    <property type="term" value="C:plasma membrane protein complex"/>
    <property type="evidence" value="ECO:0007669"/>
    <property type="project" value="TreeGrafter"/>
</dbReference>
<dbReference type="PANTHER" id="PTHR30489">
    <property type="entry name" value="LIPOPROTEIN-RELEASING SYSTEM TRANSMEMBRANE PROTEIN LOLE"/>
    <property type="match status" value="1"/>
</dbReference>
<organism evidence="10 11">
    <name type="scientific">Thalassotalea agarivorans</name>
    <name type="common">Thalassomonas agarivorans</name>
    <dbReference type="NCBI Taxonomy" id="349064"/>
    <lineage>
        <taxon>Bacteria</taxon>
        <taxon>Pseudomonadati</taxon>
        <taxon>Pseudomonadota</taxon>
        <taxon>Gammaproteobacteria</taxon>
        <taxon>Alteromonadales</taxon>
        <taxon>Colwelliaceae</taxon>
        <taxon>Thalassotalea</taxon>
    </lineage>
</organism>
<dbReference type="InterPro" id="IPR051447">
    <property type="entry name" value="Lipoprotein-release_system"/>
</dbReference>
<dbReference type="RefSeq" id="WP_093327202.1">
    <property type="nucleotide sequence ID" value="NZ_AP027363.1"/>
</dbReference>
<dbReference type="PANTHER" id="PTHR30489:SF0">
    <property type="entry name" value="LIPOPROTEIN-RELEASING SYSTEM TRANSMEMBRANE PROTEIN LOLE"/>
    <property type="match status" value="1"/>
</dbReference>
<sequence>MARYSLLSQLALRSIFRNTRRTILTILLIASCLAALMFTDAMVRGYMKSMVSITTSTFLGEAQLHHAQYRKNNDVDKYMTDVERIESTLAASPKVQYVSPRVIASGMVSSSENVSAGAVYGIDGEKEAQVSKIAQAIVEGEYLSGKPQELIMGKELADILQVSLGDRIVVTISQANGGELSQELFRLSGVFSFNDRLMDSGLLFINIDKAKQLVNIDGVHEIALQLNDKAIVDQQDDPFWHQFDDKDIEFLGWKALFPQISSMVDMSGFSTLIVSIIMYILIALGLINTMFMSIYERHYEFGILLAIGTRKSQLFWQIIKEGFYIGLLSIAAGLILGYALSYWGSIHGITLGESMEISGVTLNEPIKLIMSHLTFVELALGILTVTIVACLYPAIHASKLQPSIAMRKT</sequence>
<feature type="transmembrane region" description="Helical" evidence="7">
    <location>
        <begin position="323"/>
        <end position="343"/>
    </location>
</feature>
<proteinExistence type="inferred from homology"/>
<dbReference type="PROSITE" id="PS51257">
    <property type="entry name" value="PROKAR_LIPOPROTEIN"/>
    <property type="match status" value="1"/>
</dbReference>
<name>A0A1H9Z8C2_THASX</name>
<evidence type="ECO:0000256" key="1">
    <source>
        <dbReference type="ARBA" id="ARBA00004651"/>
    </source>
</evidence>
<evidence type="ECO:0000256" key="4">
    <source>
        <dbReference type="ARBA" id="ARBA00022692"/>
    </source>
</evidence>
<dbReference type="InterPro" id="IPR025857">
    <property type="entry name" value="MacB_PCD"/>
</dbReference>
<comment type="subcellular location">
    <subcellularLocation>
        <location evidence="1">Cell membrane</location>
        <topology evidence="1">Multi-pass membrane protein</topology>
    </subcellularLocation>
</comment>
<evidence type="ECO:0000259" key="8">
    <source>
        <dbReference type="Pfam" id="PF02687"/>
    </source>
</evidence>
<dbReference type="Proteomes" id="UP000199308">
    <property type="component" value="Unassembled WGS sequence"/>
</dbReference>
<keyword evidence="5 7" id="KW-1133">Transmembrane helix</keyword>
<keyword evidence="6 7" id="KW-0472">Membrane</keyword>
<dbReference type="OrthoDB" id="9770036at2"/>
<keyword evidence="10" id="KW-0449">Lipoprotein</keyword>
<evidence type="ECO:0000256" key="5">
    <source>
        <dbReference type="ARBA" id="ARBA00022989"/>
    </source>
</evidence>
<protein>
    <submittedName>
        <fullName evidence="10">ABC-type transport system, involved in lipoprotein release, permease component</fullName>
    </submittedName>
</protein>